<evidence type="ECO:0000259" key="1">
    <source>
        <dbReference type="Pfam" id="PF06985"/>
    </source>
</evidence>
<dbReference type="PANTHER" id="PTHR24148">
    <property type="entry name" value="ANKYRIN REPEAT DOMAIN-CONTAINING PROTEIN 39 HOMOLOG-RELATED"/>
    <property type="match status" value="1"/>
</dbReference>
<name>A0AAJ0AJK8_9PEZI</name>
<evidence type="ECO:0000313" key="2">
    <source>
        <dbReference type="EMBL" id="KAK1673633.1"/>
    </source>
</evidence>
<dbReference type="EMBL" id="JAHMHR010000030">
    <property type="protein sequence ID" value="KAK1673633.1"/>
    <property type="molecule type" value="Genomic_DNA"/>
</dbReference>
<organism evidence="2 3">
    <name type="scientific">Colletotrichum godetiae</name>
    <dbReference type="NCBI Taxonomy" id="1209918"/>
    <lineage>
        <taxon>Eukaryota</taxon>
        <taxon>Fungi</taxon>
        <taxon>Dikarya</taxon>
        <taxon>Ascomycota</taxon>
        <taxon>Pezizomycotina</taxon>
        <taxon>Sordariomycetes</taxon>
        <taxon>Hypocreomycetidae</taxon>
        <taxon>Glomerellales</taxon>
        <taxon>Glomerellaceae</taxon>
        <taxon>Colletotrichum</taxon>
        <taxon>Colletotrichum acutatum species complex</taxon>
    </lineage>
</organism>
<sequence>MSANESKRRSEHKPPDAAAFQYKPLEEGIDCTRFLRIHPAKNDNDHLICCTLDHIAFGEKPSYEALSYRWGDEALAQTIVLNGHHFLVRKNLHDALQYLRNRGNIGLLWIDAICIDQANVQERNRQVAIMRHIYFRAHTVVVWLGSTYSQYQKEISPLEARFAPEDSSVEETLTFATGPSEPDDAHTASLKIERKMVLKLAKDEYWNRVWIIQEIGHARQRRVCFGKMELSWSDFIKMMTHHSVTTEGPLRLNQQAEQKYQGVGIPITGMVRTVGDKEVKIYIYLTST</sequence>
<dbReference type="InterPro" id="IPR010730">
    <property type="entry name" value="HET"/>
</dbReference>
<feature type="domain" description="Heterokaryon incompatibility" evidence="1">
    <location>
        <begin position="63"/>
        <end position="214"/>
    </location>
</feature>
<reference evidence="2" key="1">
    <citation type="submission" date="2021-06" db="EMBL/GenBank/DDBJ databases">
        <title>Comparative genomics, transcriptomics and evolutionary studies reveal genomic signatures of adaptation to plant cell wall in hemibiotrophic fungi.</title>
        <authorList>
            <consortium name="DOE Joint Genome Institute"/>
            <person name="Baroncelli R."/>
            <person name="Diaz J.F."/>
            <person name="Benocci T."/>
            <person name="Peng M."/>
            <person name="Battaglia E."/>
            <person name="Haridas S."/>
            <person name="Andreopoulos W."/>
            <person name="Labutti K."/>
            <person name="Pangilinan J."/>
            <person name="Floch G.L."/>
            <person name="Makela M.R."/>
            <person name="Henrissat B."/>
            <person name="Grigoriev I.V."/>
            <person name="Crouch J.A."/>
            <person name="De Vries R.P."/>
            <person name="Sukno S.A."/>
            <person name="Thon M.R."/>
        </authorList>
    </citation>
    <scope>NUCLEOTIDE SEQUENCE</scope>
    <source>
        <strain evidence="2">CBS 193.32</strain>
    </source>
</reference>
<dbReference type="RefSeq" id="XP_060427636.1">
    <property type="nucleotide sequence ID" value="XM_060575324.1"/>
</dbReference>
<dbReference type="Pfam" id="PF06985">
    <property type="entry name" value="HET"/>
    <property type="match status" value="1"/>
</dbReference>
<keyword evidence="3" id="KW-1185">Reference proteome</keyword>
<gene>
    <name evidence="2" type="ORF">BDP55DRAFT_669763</name>
</gene>
<protein>
    <submittedName>
        <fullName evidence="2">Heterokaryon incompatibility protein-domain-containing protein</fullName>
    </submittedName>
</protein>
<evidence type="ECO:0000313" key="3">
    <source>
        <dbReference type="Proteomes" id="UP001224890"/>
    </source>
</evidence>
<proteinExistence type="predicted"/>
<dbReference type="Proteomes" id="UP001224890">
    <property type="component" value="Unassembled WGS sequence"/>
</dbReference>
<dbReference type="AlphaFoldDB" id="A0AAJ0AJK8"/>
<dbReference type="PANTHER" id="PTHR24148:SF64">
    <property type="entry name" value="HETEROKARYON INCOMPATIBILITY DOMAIN-CONTAINING PROTEIN"/>
    <property type="match status" value="1"/>
</dbReference>
<comment type="caution">
    <text evidence="2">The sequence shown here is derived from an EMBL/GenBank/DDBJ whole genome shotgun (WGS) entry which is preliminary data.</text>
</comment>
<accession>A0AAJ0AJK8</accession>
<dbReference type="GeneID" id="85459850"/>
<dbReference type="InterPro" id="IPR052895">
    <property type="entry name" value="HetReg/Transcr_Mod"/>
</dbReference>